<organism evidence="1 2">
    <name type="scientific">Eretmocerus hayati</name>
    <dbReference type="NCBI Taxonomy" id="131215"/>
    <lineage>
        <taxon>Eukaryota</taxon>
        <taxon>Metazoa</taxon>
        <taxon>Ecdysozoa</taxon>
        <taxon>Arthropoda</taxon>
        <taxon>Hexapoda</taxon>
        <taxon>Insecta</taxon>
        <taxon>Pterygota</taxon>
        <taxon>Neoptera</taxon>
        <taxon>Endopterygota</taxon>
        <taxon>Hymenoptera</taxon>
        <taxon>Apocrita</taxon>
        <taxon>Proctotrupomorpha</taxon>
        <taxon>Chalcidoidea</taxon>
        <taxon>Aphelinidae</taxon>
        <taxon>Aphelininae</taxon>
        <taxon>Eretmocerus</taxon>
    </lineage>
</organism>
<protein>
    <submittedName>
        <fullName evidence="1">Uncharacterized protein</fullName>
    </submittedName>
</protein>
<proteinExistence type="predicted"/>
<evidence type="ECO:0000313" key="2">
    <source>
        <dbReference type="Proteomes" id="UP001239111"/>
    </source>
</evidence>
<sequence length="143" mass="16448">MILENVHSNGTAEMSDEIINEVKEQMVKEKNVIFLGIPENNSSNFFANFLLEILTDAPFDVSQLRSQRLGKLVADSCRPVKLICEYSEDAKWILVIQKGFSPDGVECVNDRTWAQRQLLLRRQNELEVRKKGGQHNLTIRFIK</sequence>
<reference evidence="1" key="1">
    <citation type="submission" date="2023-04" db="EMBL/GenBank/DDBJ databases">
        <title>A chromosome-level genome assembly of the parasitoid wasp Eretmocerus hayati.</title>
        <authorList>
            <person name="Zhong Y."/>
            <person name="Liu S."/>
            <person name="Liu Y."/>
        </authorList>
    </citation>
    <scope>NUCLEOTIDE SEQUENCE</scope>
    <source>
        <strain evidence="1">ZJU_SS_LIU_2023</strain>
    </source>
</reference>
<accession>A0ACC2N4Z4</accession>
<keyword evidence="2" id="KW-1185">Reference proteome</keyword>
<gene>
    <name evidence="1" type="ORF">QAD02_007910</name>
</gene>
<name>A0ACC2N4Z4_9HYME</name>
<dbReference type="Proteomes" id="UP001239111">
    <property type="component" value="Chromosome 4"/>
</dbReference>
<dbReference type="EMBL" id="CM056744">
    <property type="protein sequence ID" value="KAJ8666248.1"/>
    <property type="molecule type" value="Genomic_DNA"/>
</dbReference>
<evidence type="ECO:0000313" key="1">
    <source>
        <dbReference type="EMBL" id="KAJ8666248.1"/>
    </source>
</evidence>
<comment type="caution">
    <text evidence="1">The sequence shown here is derived from an EMBL/GenBank/DDBJ whole genome shotgun (WGS) entry which is preliminary data.</text>
</comment>